<dbReference type="Proteomes" id="UP001597302">
    <property type="component" value="Unassembled WGS sequence"/>
</dbReference>
<dbReference type="InterPro" id="IPR000873">
    <property type="entry name" value="AMP-dep_synth/lig_dom"/>
</dbReference>
<comment type="caution">
    <text evidence="5">The sequence shown here is derived from an EMBL/GenBank/DDBJ whole genome shotgun (WGS) entry which is preliminary data.</text>
</comment>
<dbReference type="Pfam" id="PF00550">
    <property type="entry name" value="PP-binding"/>
    <property type="match status" value="1"/>
</dbReference>
<dbReference type="Pfam" id="PF13193">
    <property type="entry name" value="AMP-binding_C"/>
    <property type="match status" value="1"/>
</dbReference>
<feature type="region of interest" description="Disordered" evidence="3">
    <location>
        <begin position="1499"/>
        <end position="1529"/>
    </location>
</feature>
<dbReference type="RefSeq" id="WP_379106627.1">
    <property type="nucleotide sequence ID" value="NZ_CBCSAJ010000019.1"/>
</dbReference>
<dbReference type="SUPFAM" id="SSF56801">
    <property type="entry name" value="Acetyl-CoA synthetase-like"/>
    <property type="match status" value="2"/>
</dbReference>
<dbReference type="SUPFAM" id="SSF51679">
    <property type="entry name" value="Bacterial luciferase-like"/>
    <property type="match status" value="1"/>
</dbReference>
<dbReference type="InterPro" id="IPR020806">
    <property type="entry name" value="PKS_PP-bd"/>
</dbReference>
<evidence type="ECO:0000259" key="4">
    <source>
        <dbReference type="PROSITE" id="PS50075"/>
    </source>
</evidence>
<dbReference type="InterPro" id="IPR036661">
    <property type="entry name" value="Luciferase-like_sf"/>
</dbReference>
<dbReference type="InterPro" id="IPR009081">
    <property type="entry name" value="PP-bd_ACP"/>
</dbReference>
<dbReference type="Gene3D" id="3.40.50.980">
    <property type="match status" value="2"/>
</dbReference>
<evidence type="ECO:0000256" key="2">
    <source>
        <dbReference type="ARBA" id="ARBA00022553"/>
    </source>
</evidence>
<dbReference type="InterPro" id="IPR011034">
    <property type="entry name" value="Formyl_transferase-like_C_sf"/>
</dbReference>
<dbReference type="Gene3D" id="3.40.50.12780">
    <property type="entry name" value="N-terminal domain of ligase-like"/>
    <property type="match status" value="1"/>
</dbReference>
<keyword evidence="6" id="KW-1185">Reference proteome</keyword>
<dbReference type="SMART" id="SM00823">
    <property type="entry name" value="PKS_PP"/>
    <property type="match status" value="1"/>
</dbReference>
<dbReference type="InterPro" id="IPR045851">
    <property type="entry name" value="AMP-bd_C_sf"/>
</dbReference>
<dbReference type="PROSITE" id="PS50075">
    <property type="entry name" value="CARRIER"/>
    <property type="match status" value="1"/>
</dbReference>
<dbReference type="SUPFAM" id="SSF50486">
    <property type="entry name" value="FMT C-terminal domain-like"/>
    <property type="match status" value="1"/>
</dbReference>
<sequence>MTQLDIALIGNASLTLEAARILTARGHKVLSVTLQDPALADTARAQGLPVGPVVACDYLLSVAHLQVIPPAVLALARRGAVNFHDGPLPERAGLNAPLWALIEGETQHALTWHRIGGGVDEGPVLLRVPVPIAPDDTALTLNARLWEAAVASLPDLADLLERGEDAGTPQPHAPLRRHMRDDRPDGAAMLDFGKDADSLARLVRALDHGPYWNPLLRPRVALPGGLRLVGQADPAPRLAGMQAAAAGEVLQAGHDHVLIACGDGGAIALSGLTGMDGHPLPADVAHGLAQGDRLPVAAPDADLDRTIRQAARDEPFWRARMARLAPLVLPEIIATDAPPDWQAARLVLPQPQGAGAVVAAMVGALVRMIGSTAFDIALAPPLPAGVRDHLHGFRPLPVDAEDQTLAALADTLDRDLAAASARGPILADLIARAPELGRPGTPGLVVARDPADAPQGAAICLDLPDDPQAQIRVWWDRARLPQGAWQAIADLTETLAACDPALALPNAPTLREGRAPLIAVNTLTAGDAAPATIAAGFAAQVAATPDATALVFRNDSLSYAELDRRATALARQLAALGVGPGKPVGLFAPRGIGLVTGALAILKAGGAYVPLDPEYPAERLEHYIADSGAAVVLADPRIADRLPPHKARVLMLDASGPEADPTPAGPADLAYLIYTSGSTGTPKGVMVEHRNAVNFFAGMDSALQSPEPGTWLAVTSLSFDISVLEIFWTLTRGWTVVIAGDLLGTDAPEGARQGTQMSLFYWGNDDGAGPRKYELLLEGAKFADRHGFAAVWTPERHFHAFGGPYPNPSVTGAAVAAVTKNIGVRAGSCVAPLHHPARIAEEWAVIDNLTNGRAGLAIASGWQPDDFVLRPENMPPANKPAMIRTIDQLRRLWRGEAVEFPRADGTPFAVVTQPRPVSKELPIWVTTAGNPETWREAGRLGANVLTHLLGQSIADIKARIPEYHAALRAAGHDPADFTVTLMLHSYLADTREQSMQVAREPMKAYLRAAAALVKQYAWAFPAFKRPVGVSDPMAIDLSSLDEDEMEGILDFAFQRYFNDSGLFGTVDEAEARVADLKAIGVTEIACLIDYGIAPAQVLAGLDHLARLHDRVNPVTDADFGIAAQITRHKITHLQATPSMARLLLEDAASRAALSQLKLICLGGEALSPGLLADLRSASPARIMNMYGPTETTIWSATADLGHAGDQVWLGDPIAATSLHLRDPAGNPVADGVAGELWIGGAGVTRGYWNREAQTAAAFPQTPDGRLYRTGDLCRRDSAGRLRFLGRVDQQVKLRGYRIELGEIEARLARLPGIAEVAVVAQAQGSGERQLIGFVTGAADLNPADLRAALSRDLPDFMVPLRIHVLPAMPLTPNAKIDRKALASTTPAAPVRPVVSSPVAVVAAQPSGQGMANGKAVSETAADAADLQPRLGQLMARILGLPAVRPDDNFFDLGGHSLLAVQLHRAIKDELGVPRSAITDIFRFPVMRDLAAHLSGNRAKPAPVAAPAASPSPAATAVPAPEASAPASAANDLMAARRALRARMRPTGAGQ</sequence>
<dbReference type="Gene3D" id="3.30.300.30">
    <property type="match status" value="1"/>
</dbReference>
<dbReference type="InterPro" id="IPR036736">
    <property type="entry name" value="ACP-like_sf"/>
</dbReference>
<dbReference type="SUPFAM" id="SSF47336">
    <property type="entry name" value="ACP-like"/>
    <property type="match status" value="1"/>
</dbReference>
<dbReference type="Gene3D" id="1.10.1200.10">
    <property type="entry name" value="ACP-like"/>
    <property type="match status" value="1"/>
</dbReference>
<dbReference type="Pfam" id="PF00501">
    <property type="entry name" value="AMP-binding"/>
    <property type="match status" value="2"/>
</dbReference>
<reference evidence="6" key="1">
    <citation type="journal article" date="2019" name="Int. J. Syst. Evol. Microbiol.">
        <title>The Global Catalogue of Microorganisms (GCM) 10K type strain sequencing project: providing services to taxonomists for standard genome sequencing and annotation.</title>
        <authorList>
            <consortium name="The Broad Institute Genomics Platform"/>
            <consortium name="The Broad Institute Genome Sequencing Center for Infectious Disease"/>
            <person name="Wu L."/>
            <person name="Ma J."/>
        </authorList>
    </citation>
    <scope>NUCLEOTIDE SEQUENCE [LARGE SCALE GENOMIC DNA]</scope>
    <source>
        <strain evidence="6">CCM 8875</strain>
    </source>
</reference>
<organism evidence="5 6">
    <name type="scientific">Paracoccus nototheniae</name>
    <dbReference type="NCBI Taxonomy" id="2489002"/>
    <lineage>
        <taxon>Bacteria</taxon>
        <taxon>Pseudomonadati</taxon>
        <taxon>Pseudomonadota</taxon>
        <taxon>Alphaproteobacteria</taxon>
        <taxon>Rhodobacterales</taxon>
        <taxon>Paracoccaceae</taxon>
        <taxon>Paracoccus</taxon>
    </lineage>
</organism>
<keyword evidence="1" id="KW-0596">Phosphopantetheine</keyword>
<dbReference type="SUPFAM" id="SSF53328">
    <property type="entry name" value="Formyltransferase"/>
    <property type="match status" value="1"/>
</dbReference>
<dbReference type="Pfam" id="PF00551">
    <property type="entry name" value="Formyl_trans_N"/>
    <property type="match status" value="1"/>
</dbReference>
<evidence type="ECO:0000313" key="6">
    <source>
        <dbReference type="Proteomes" id="UP001597302"/>
    </source>
</evidence>
<name>A0ABW4DU43_9RHOB</name>
<dbReference type="InterPro" id="IPR025110">
    <property type="entry name" value="AMP-bd_C"/>
</dbReference>
<dbReference type="PROSITE" id="PS00455">
    <property type="entry name" value="AMP_BINDING"/>
    <property type="match status" value="1"/>
</dbReference>
<dbReference type="Gene3D" id="3.20.20.30">
    <property type="entry name" value="Luciferase-like domain"/>
    <property type="match status" value="1"/>
</dbReference>
<dbReference type="InterPro" id="IPR042099">
    <property type="entry name" value="ANL_N_sf"/>
</dbReference>
<protein>
    <submittedName>
        <fullName evidence="5">MupA/Atu3671 family FMN-dependent luciferase-like monooxygenase</fullName>
    </submittedName>
</protein>
<evidence type="ECO:0000256" key="3">
    <source>
        <dbReference type="SAM" id="MobiDB-lite"/>
    </source>
</evidence>
<dbReference type="InterPro" id="IPR024011">
    <property type="entry name" value="Biosynth_lucif-like_mOase_dom"/>
</dbReference>
<gene>
    <name evidence="5" type="ORF">ACFQ5P_08100</name>
</gene>
<proteinExistence type="predicted"/>
<dbReference type="Gene3D" id="3.40.50.12230">
    <property type="match status" value="1"/>
</dbReference>
<dbReference type="NCBIfam" id="TIGR04020">
    <property type="entry name" value="seco_metab_LLM"/>
    <property type="match status" value="1"/>
</dbReference>
<evidence type="ECO:0000256" key="1">
    <source>
        <dbReference type="ARBA" id="ARBA00022450"/>
    </source>
</evidence>
<dbReference type="EMBL" id="JBHTOQ010000018">
    <property type="protein sequence ID" value="MFD1481254.1"/>
    <property type="molecule type" value="Genomic_DNA"/>
</dbReference>
<dbReference type="InterPro" id="IPR020845">
    <property type="entry name" value="AMP-binding_CS"/>
</dbReference>
<dbReference type="InterPro" id="IPR002376">
    <property type="entry name" value="Formyl_transf_N"/>
</dbReference>
<keyword evidence="2" id="KW-0597">Phosphoprotein</keyword>
<dbReference type="PANTHER" id="PTHR45527">
    <property type="entry name" value="NONRIBOSOMAL PEPTIDE SYNTHETASE"/>
    <property type="match status" value="1"/>
</dbReference>
<evidence type="ECO:0000313" key="5">
    <source>
        <dbReference type="EMBL" id="MFD1481254.1"/>
    </source>
</evidence>
<dbReference type="PANTHER" id="PTHR45527:SF1">
    <property type="entry name" value="FATTY ACID SYNTHASE"/>
    <property type="match status" value="1"/>
</dbReference>
<accession>A0ABW4DU43</accession>
<dbReference type="InterPro" id="IPR011251">
    <property type="entry name" value="Luciferase-like_dom"/>
</dbReference>
<dbReference type="InterPro" id="IPR036477">
    <property type="entry name" value="Formyl_transf_N_sf"/>
</dbReference>
<feature type="domain" description="Carrier" evidence="4">
    <location>
        <begin position="1421"/>
        <end position="1497"/>
    </location>
</feature>
<dbReference type="Pfam" id="PF00296">
    <property type="entry name" value="Bac_luciferase"/>
    <property type="match status" value="1"/>
</dbReference>